<proteinExistence type="predicted"/>
<comment type="caution">
    <text evidence="2">The sequence shown here is derived from an EMBL/GenBank/DDBJ whole genome shotgun (WGS) entry which is preliminary data.</text>
</comment>
<feature type="chain" id="PRO_5041410373" description="Phlebovirus glycoprotein G2 fusion domain-containing protein" evidence="1">
    <location>
        <begin position="22"/>
        <end position="126"/>
    </location>
</feature>
<gene>
    <name evidence="2" type="ORF">QR680_005827</name>
</gene>
<evidence type="ECO:0000313" key="3">
    <source>
        <dbReference type="Proteomes" id="UP001175271"/>
    </source>
</evidence>
<feature type="signal peptide" evidence="1">
    <location>
        <begin position="1"/>
        <end position="21"/>
    </location>
</feature>
<keyword evidence="1" id="KW-0732">Signal</keyword>
<evidence type="ECO:0000256" key="1">
    <source>
        <dbReference type="SAM" id="SignalP"/>
    </source>
</evidence>
<reference evidence="2" key="1">
    <citation type="submission" date="2023-06" db="EMBL/GenBank/DDBJ databases">
        <title>Genomic analysis of the entomopathogenic nematode Steinernema hermaphroditum.</title>
        <authorList>
            <person name="Schwarz E.M."/>
            <person name="Heppert J.K."/>
            <person name="Baniya A."/>
            <person name="Schwartz H.T."/>
            <person name="Tan C.-H."/>
            <person name="Antoshechkin I."/>
            <person name="Sternberg P.W."/>
            <person name="Goodrich-Blair H."/>
            <person name="Dillman A.R."/>
        </authorList>
    </citation>
    <scope>NUCLEOTIDE SEQUENCE</scope>
    <source>
        <strain evidence="2">PS9179</strain>
        <tissue evidence="2">Whole animal</tissue>
    </source>
</reference>
<protein>
    <recommendedName>
        <fullName evidence="4">Phlebovirus glycoprotein G2 fusion domain-containing protein</fullName>
    </recommendedName>
</protein>
<evidence type="ECO:0000313" key="2">
    <source>
        <dbReference type="EMBL" id="KAK0411760.1"/>
    </source>
</evidence>
<organism evidence="2 3">
    <name type="scientific">Steinernema hermaphroditum</name>
    <dbReference type="NCBI Taxonomy" id="289476"/>
    <lineage>
        <taxon>Eukaryota</taxon>
        <taxon>Metazoa</taxon>
        <taxon>Ecdysozoa</taxon>
        <taxon>Nematoda</taxon>
        <taxon>Chromadorea</taxon>
        <taxon>Rhabditida</taxon>
        <taxon>Tylenchina</taxon>
        <taxon>Panagrolaimomorpha</taxon>
        <taxon>Strongyloidoidea</taxon>
        <taxon>Steinernematidae</taxon>
        <taxon>Steinernema</taxon>
    </lineage>
</organism>
<dbReference type="Proteomes" id="UP001175271">
    <property type="component" value="Unassembled WGS sequence"/>
</dbReference>
<name>A0AA39HTF7_9BILA</name>
<accession>A0AA39HTF7</accession>
<dbReference type="EMBL" id="JAUCMV010000003">
    <property type="protein sequence ID" value="KAK0411760.1"/>
    <property type="molecule type" value="Genomic_DNA"/>
</dbReference>
<sequence length="126" mass="14052">MIAGLSLVMLVPWILFFRARAEVNQLRIENSKLESKGTQRCSKASDKCQAKVIGTEVPKVFECSIDYADHFCECPLNDSCVVTGTSMAKYECAKDDVIATFSRGWEDEVFLTDESPFPVAKHSFCA</sequence>
<dbReference type="AlphaFoldDB" id="A0AA39HTF7"/>
<evidence type="ECO:0008006" key="4">
    <source>
        <dbReference type="Google" id="ProtNLM"/>
    </source>
</evidence>
<keyword evidence="3" id="KW-1185">Reference proteome</keyword>